<name>A0A7K0D8C8_9NOCA</name>
<evidence type="ECO:0000313" key="1">
    <source>
        <dbReference type="EMBL" id="MQY22033.1"/>
    </source>
</evidence>
<keyword evidence="2" id="KW-1185">Reference proteome</keyword>
<dbReference type="EMBL" id="WEGK01000012">
    <property type="protein sequence ID" value="MQY22033.1"/>
    <property type="molecule type" value="Genomic_DNA"/>
</dbReference>
<comment type="caution">
    <text evidence="1">The sequence shown here is derived from an EMBL/GenBank/DDBJ whole genome shotgun (WGS) entry which is preliminary data.</text>
</comment>
<reference evidence="1 2" key="1">
    <citation type="submission" date="2019-10" db="EMBL/GenBank/DDBJ databases">
        <title>Nocardia macrotermitis sp. nov. and Nocardia aurantia sp. nov., isolated from the gut of fungus growing-termite Macrotermes natalensis.</title>
        <authorList>
            <person name="Benndorf R."/>
            <person name="Schwitalla J."/>
            <person name="Martin K."/>
            <person name="De Beer W."/>
            <person name="Kaster A.-K."/>
            <person name="Vollmers J."/>
            <person name="Poulsen M."/>
            <person name="Beemelmanns C."/>
        </authorList>
    </citation>
    <scope>NUCLEOTIDE SEQUENCE [LARGE SCALE GENOMIC DNA]</scope>
    <source>
        <strain evidence="1 2">RB20</strain>
    </source>
</reference>
<sequence length="38" mass="4337">MERVRVSCEHVEAGELGGDRFAFEDVEIRSFDLEPPTI</sequence>
<accession>A0A7K0D8C8</accession>
<dbReference type="AlphaFoldDB" id="A0A7K0D8C8"/>
<protein>
    <submittedName>
        <fullName evidence="1">Uncharacterized protein</fullName>
    </submittedName>
</protein>
<organism evidence="1 2">
    <name type="scientific">Nocardia macrotermitis</name>
    <dbReference type="NCBI Taxonomy" id="2585198"/>
    <lineage>
        <taxon>Bacteria</taxon>
        <taxon>Bacillati</taxon>
        <taxon>Actinomycetota</taxon>
        <taxon>Actinomycetes</taxon>
        <taxon>Mycobacteriales</taxon>
        <taxon>Nocardiaceae</taxon>
        <taxon>Nocardia</taxon>
    </lineage>
</organism>
<proteinExistence type="predicted"/>
<dbReference type="Proteomes" id="UP000438448">
    <property type="component" value="Unassembled WGS sequence"/>
</dbReference>
<gene>
    <name evidence="1" type="ORF">NRB20_51460</name>
</gene>
<evidence type="ECO:0000313" key="2">
    <source>
        <dbReference type="Proteomes" id="UP000438448"/>
    </source>
</evidence>